<feature type="compositionally biased region" description="Low complexity" evidence="1">
    <location>
        <begin position="536"/>
        <end position="554"/>
    </location>
</feature>
<proteinExistence type="predicted"/>
<name>A0A165WEC3_9AGAM</name>
<accession>A0A165WEC3</accession>
<dbReference type="Proteomes" id="UP000076532">
    <property type="component" value="Unassembled WGS sequence"/>
</dbReference>
<dbReference type="EMBL" id="KV417746">
    <property type="protein sequence ID" value="KZP07589.1"/>
    <property type="molecule type" value="Genomic_DNA"/>
</dbReference>
<evidence type="ECO:0000313" key="3">
    <source>
        <dbReference type="Proteomes" id="UP000076532"/>
    </source>
</evidence>
<evidence type="ECO:0000256" key="1">
    <source>
        <dbReference type="SAM" id="MobiDB-lite"/>
    </source>
</evidence>
<reference evidence="2 3" key="1">
    <citation type="journal article" date="2016" name="Mol. Biol. Evol.">
        <title>Comparative Genomics of Early-Diverging Mushroom-Forming Fungi Provides Insights into the Origins of Lignocellulose Decay Capabilities.</title>
        <authorList>
            <person name="Nagy L.G."/>
            <person name="Riley R."/>
            <person name="Tritt A."/>
            <person name="Adam C."/>
            <person name="Daum C."/>
            <person name="Floudas D."/>
            <person name="Sun H."/>
            <person name="Yadav J.S."/>
            <person name="Pangilinan J."/>
            <person name="Larsson K.H."/>
            <person name="Matsuura K."/>
            <person name="Barry K."/>
            <person name="Labutti K."/>
            <person name="Kuo R."/>
            <person name="Ohm R.A."/>
            <person name="Bhattacharya S.S."/>
            <person name="Shirouzu T."/>
            <person name="Yoshinaga Y."/>
            <person name="Martin F.M."/>
            <person name="Grigoriev I.V."/>
            <person name="Hibbett D.S."/>
        </authorList>
    </citation>
    <scope>NUCLEOTIDE SEQUENCE [LARGE SCALE GENOMIC DNA]</scope>
    <source>
        <strain evidence="2 3">CBS 109695</strain>
    </source>
</reference>
<feature type="compositionally biased region" description="Low complexity" evidence="1">
    <location>
        <begin position="234"/>
        <end position="243"/>
    </location>
</feature>
<dbReference type="AlphaFoldDB" id="A0A165WEC3"/>
<keyword evidence="3" id="KW-1185">Reference proteome</keyword>
<dbReference type="OrthoDB" id="2758439at2759"/>
<organism evidence="2 3">
    <name type="scientific">Athelia psychrophila</name>
    <dbReference type="NCBI Taxonomy" id="1759441"/>
    <lineage>
        <taxon>Eukaryota</taxon>
        <taxon>Fungi</taxon>
        <taxon>Dikarya</taxon>
        <taxon>Basidiomycota</taxon>
        <taxon>Agaricomycotina</taxon>
        <taxon>Agaricomycetes</taxon>
        <taxon>Agaricomycetidae</taxon>
        <taxon>Atheliales</taxon>
        <taxon>Atheliaceae</taxon>
        <taxon>Athelia</taxon>
    </lineage>
</organism>
<evidence type="ECO:0000313" key="2">
    <source>
        <dbReference type="EMBL" id="KZP07589.1"/>
    </source>
</evidence>
<gene>
    <name evidence="2" type="ORF">FIBSPDRAFT_901961</name>
</gene>
<feature type="region of interest" description="Disordered" evidence="1">
    <location>
        <begin position="492"/>
        <end position="554"/>
    </location>
</feature>
<feature type="region of interest" description="Disordered" evidence="1">
    <location>
        <begin position="411"/>
        <end position="469"/>
    </location>
</feature>
<sequence>MGDAASVFKDMDELLNQFCAAHEIPFSRAFKMYLKGHSVKAPGENPWNTYTKLHTHQDHKERELARVGYTIEGFQLLDSEEQQKLRARCWKEFQQSFDSPTECNASLDIFRQFSACDDKEKGISIARRRKLFDGLLNKLAKMADVAALEHKFNYYILCSGNQVHADQSLVDIRMSPGMYGFTEAFCKADATDMKGHMLTWCFGNKAKVIVSNKWDKDPANTPAPFNAPSPPSLLSPSPSLICPSPSPIPPSPSQTALRSDTVGVKADTGKAKLATEVRQVLRALILEGGGALGDSLSAPWKRLGGSCAQWGLQMLNWNPECRYPPETKGGKGIESAHTQELRALLAQAADKTLPLSVQRVDNPAHQQALLDSTRPVITTIPFGKPLKQRLLFANNVVAEEFIHTTRTPKTVKLQDPLPSSKLTPIEDSSDFSPPPVPQSTKGGSKRKVGEGSEAEGRSKCQKAPLSDSSSVKITVGKIVEPALVNLRRQLTDGLSDSTHDGPIRPAPRALDSPPPPPPPSVASRQSSPLPPPPPSLVSRQSVASSPRARSVASS</sequence>
<feature type="region of interest" description="Disordered" evidence="1">
    <location>
        <begin position="220"/>
        <end position="261"/>
    </location>
</feature>
<feature type="non-terminal residue" evidence="2">
    <location>
        <position position="554"/>
    </location>
</feature>
<feature type="compositionally biased region" description="Basic and acidic residues" evidence="1">
    <location>
        <begin position="447"/>
        <end position="458"/>
    </location>
</feature>
<protein>
    <submittedName>
        <fullName evidence="2">Uncharacterized protein</fullName>
    </submittedName>
</protein>